<dbReference type="InterPro" id="IPR033911">
    <property type="entry name" value="MetRS_core"/>
</dbReference>
<dbReference type="CDD" id="cd00814">
    <property type="entry name" value="MetRS_core"/>
    <property type="match status" value="1"/>
</dbReference>
<proteinExistence type="inferred from homology"/>
<comment type="similarity">
    <text evidence="9">Belongs to the class-I aminoacyl-tRNA synthetase family. MetG type 2B subfamily.</text>
</comment>
<dbReference type="InterPro" id="IPR015413">
    <property type="entry name" value="Methionyl/Leucyl_tRNA_Synth"/>
</dbReference>
<dbReference type="Gene3D" id="3.40.50.620">
    <property type="entry name" value="HUPs"/>
    <property type="match status" value="1"/>
</dbReference>
<dbReference type="Proteomes" id="UP001596150">
    <property type="component" value="Unassembled WGS sequence"/>
</dbReference>
<dbReference type="SUPFAM" id="SSF52374">
    <property type="entry name" value="Nucleotidylyl transferase"/>
    <property type="match status" value="1"/>
</dbReference>
<comment type="catalytic activity">
    <reaction evidence="9">
        <text>tRNA(Met) + L-methionine + ATP = L-methionyl-tRNA(Met) + AMP + diphosphate</text>
        <dbReference type="Rhea" id="RHEA:13481"/>
        <dbReference type="Rhea" id="RHEA-COMP:9667"/>
        <dbReference type="Rhea" id="RHEA-COMP:9698"/>
        <dbReference type="ChEBI" id="CHEBI:30616"/>
        <dbReference type="ChEBI" id="CHEBI:33019"/>
        <dbReference type="ChEBI" id="CHEBI:57844"/>
        <dbReference type="ChEBI" id="CHEBI:78442"/>
        <dbReference type="ChEBI" id="CHEBI:78530"/>
        <dbReference type="ChEBI" id="CHEBI:456215"/>
        <dbReference type="EC" id="6.1.1.10"/>
    </reaction>
</comment>
<dbReference type="PROSITE" id="PS00178">
    <property type="entry name" value="AA_TRNA_LIGASE_I"/>
    <property type="match status" value="1"/>
</dbReference>
<comment type="subunit">
    <text evidence="9">Monomer.</text>
</comment>
<dbReference type="SUPFAM" id="SSF47323">
    <property type="entry name" value="Anticodon-binding domain of a subclass of class I aminoacyl-tRNA synthetases"/>
    <property type="match status" value="1"/>
</dbReference>
<evidence type="ECO:0000313" key="13">
    <source>
        <dbReference type="Proteomes" id="UP001596150"/>
    </source>
</evidence>
<dbReference type="NCBIfam" id="NF008900">
    <property type="entry name" value="PRK12267.1"/>
    <property type="match status" value="1"/>
</dbReference>
<dbReference type="InterPro" id="IPR001412">
    <property type="entry name" value="aa-tRNA-synth_I_CS"/>
</dbReference>
<keyword evidence="3 9" id="KW-0963">Cytoplasm</keyword>
<dbReference type="InterPro" id="IPR023457">
    <property type="entry name" value="Met-tRNA_synth_2"/>
</dbReference>
<comment type="function">
    <text evidence="1 9">Is required not only for elongation of protein synthesis but also for the initiation of all mRNA translation through initiator tRNA(fMet) aminoacylation.</text>
</comment>
<evidence type="ECO:0000256" key="4">
    <source>
        <dbReference type="ARBA" id="ARBA00022598"/>
    </source>
</evidence>
<dbReference type="EC" id="6.1.1.10" evidence="9"/>
<evidence type="ECO:0000259" key="11">
    <source>
        <dbReference type="Pfam" id="PF19303"/>
    </source>
</evidence>
<keyword evidence="8 9" id="KW-0030">Aminoacyl-tRNA synthetase</keyword>
<comment type="subcellular location">
    <subcellularLocation>
        <location evidence="2 9">Cytoplasm</location>
    </subcellularLocation>
</comment>
<dbReference type="InterPro" id="IPR014729">
    <property type="entry name" value="Rossmann-like_a/b/a_fold"/>
</dbReference>
<feature type="domain" description="Methionyl-tRNA synthetase anticodon-binding" evidence="11">
    <location>
        <begin position="385"/>
        <end position="524"/>
    </location>
</feature>
<keyword evidence="13" id="KW-1185">Reference proteome</keyword>
<dbReference type="InterPro" id="IPR041872">
    <property type="entry name" value="Anticodon_Met"/>
</dbReference>
<dbReference type="GO" id="GO:0004825">
    <property type="term" value="F:methionine-tRNA ligase activity"/>
    <property type="evidence" value="ECO:0007669"/>
    <property type="project" value="UniProtKB-EC"/>
</dbReference>
<dbReference type="Pfam" id="PF19303">
    <property type="entry name" value="Anticodon_3"/>
    <property type="match status" value="1"/>
</dbReference>
<comment type="caution">
    <text evidence="9">Lacks conserved residue(s) required for the propagation of feature annotation.</text>
</comment>
<dbReference type="EMBL" id="JBHSML010000003">
    <property type="protein sequence ID" value="MFC5515353.1"/>
    <property type="molecule type" value="Genomic_DNA"/>
</dbReference>
<dbReference type="HAMAP" id="MF_01228">
    <property type="entry name" value="Met_tRNA_synth_type2"/>
    <property type="match status" value="1"/>
</dbReference>
<comment type="caution">
    <text evidence="12">The sequence shown here is derived from an EMBL/GenBank/DDBJ whole genome shotgun (WGS) entry which is preliminary data.</text>
</comment>
<keyword evidence="6 9" id="KW-0067">ATP-binding</keyword>
<dbReference type="NCBIfam" id="TIGR00398">
    <property type="entry name" value="metG"/>
    <property type="match status" value="1"/>
</dbReference>
<evidence type="ECO:0000256" key="5">
    <source>
        <dbReference type="ARBA" id="ARBA00022741"/>
    </source>
</evidence>
<dbReference type="Pfam" id="PF09334">
    <property type="entry name" value="tRNA-synt_1g"/>
    <property type="match status" value="1"/>
</dbReference>
<feature type="short sequence motif" description="'HIGH' region" evidence="9">
    <location>
        <begin position="22"/>
        <end position="32"/>
    </location>
</feature>
<name>A0ABW0PSM2_9HYPH</name>
<feature type="domain" description="Methionyl/Leucyl tRNA synthetase" evidence="10">
    <location>
        <begin position="16"/>
        <end position="373"/>
    </location>
</feature>
<organism evidence="12 13">
    <name type="scientific">Kaistia terrae</name>
    <dbReference type="NCBI Taxonomy" id="537017"/>
    <lineage>
        <taxon>Bacteria</taxon>
        <taxon>Pseudomonadati</taxon>
        <taxon>Pseudomonadota</taxon>
        <taxon>Alphaproteobacteria</taxon>
        <taxon>Hyphomicrobiales</taxon>
        <taxon>Kaistiaceae</taxon>
        <taxon>Kaistia</taxon>
    </lineage>
</organism>
<dbReference type="PANTHER" id="PTHR43326:SF1">
    <property type="entry name" value="METHIONINE--TRNA LIGASE, MITOCHONDRIAL"/>
    <property type="match status" value="1"/>
</dbReference>
<gene>
    <name evidence="9 12" type="primary">metG</name>
    <name evidence="12" type="ORF">ACFPP9_06190</name>
</gene>
<evidence type="ECO:0000256" key="3">
    <source>
        <dbReference type="ARBA" id="ARBA00022490"/>
    </source>
</evidence>
<evidence type="ECO:0000256" key="7">
    <source>
        <dbReference type="ARBA" id="ARBA00022917"/>
    </source>
</evidence>
<evidence type="ECO:0000256" key="9">
    <source>
        <dbReference type="HAMAP-Rule" id="MF_01228"/>
    </source>
</evidence>
<dbReference type="CDD" id="cd07957">
    <property type="entry name" value="Anticodon_Ia_Met"/>
    <property type="match status" value="1"/>
</dbReference>
<keyword evidence="5 9" id="KW-0547">Nucleotide-binding</keyword>
<feature type="short sequence motif" description="'KMSKS' region" evidence="9">
    <location>
        <begin position="310"/>
        <end position="314"/>
    </location>
</feature>
<evidence type="ECO:0000256" key="8">
    <source>
        <dbReference type="ARBA" id="ARBA00023146"/>
    </source>
</evidence>
<evidence type="ECO:0000256" key="6">
    <source>
        <dbReference type="ARBA" id="ARBA00022840"/>
    </source>
</evidence>
<dbReference type="Gene3D" id="2.170.220.10">
    <property type="match status" value="1"/>
</dbReference>
<dbReference type="InterPro" id="IPR014758">
    <property type="entry name" value="Met-tRNA_synth"/>
</dbReference>
<reference evidence="13" key="1">
    <citation type="journal article" date="2019" name="Int. J. Syst. Evol. Microbiol.">
        <title>The Global Catalogue of Microorganisms (GCM) 10K type strain sequencing project: providing services to taxonomists for standard genome sequencing and annotation.</title>
        <authorList>
            <consortium name="The Broad Institute Genomics Platform"/>
            <consortium name="The Broad Institute Genome Sequencing Center for Infectious Disease"/>
            <person name="Wu L."/>
            <person name="Ma J."/>
        </authorList>
    </citation>
    <scope>NUCLEOTIDE SEQUENCE [LARGE SCALE GENOMIC DNA]</scope>
    <source>
        <strain evidence="13">KACC 12633</strain>
    </source>
</reference>
<sequence length="529" mass="59172">MRSTKSETAVTAPKFYITTAISYPNGVPHIGHAYEMLATDTLARFKRLDGYDVFFLTGTDEHGIKMVQTAARDGITARELADRNVPRFQAMTEALNCSNDDFIRTTEPRHYRASEEIWRRMEANGDIYKDTYAGWYSVRDEAYYAESETEVRADDKRYGPQGTIVDWVEEESYFFRLSAYEDRLLAHYEANRDFIGPDERRNEVVSFVKGGLKDLSISRTTFDWGIPVPGNPKHVMYVWVDALTNYLTAVGFPDVESESFKGYWPADVHVIGKDILRFHSVYWPAFLLSAGLQPPKRVFAHGFLFNRGEKMSKSLGNVIDPFSLIDHYGVDPVRFFFLREVPFGQDGNYSHEAIINRINADLANDFGNLTQRSLSMIGKNLDGIVPQPGALQPADEEILAAVDGLLPICRAAMDVQQIHQALNAVWGVVAEANRYFANQAPWQLRKTDPDRAATVLYVTAEVIRQIAILSQPVMPSSAAKILDLLAIPEAGRSFASLGAAGRLAPGSTLPTPAGVFPRYVEAEESEKSA</sequence>
<keyword evidence="4 9" id="KW-0436">Ligase</keyword>
<accession>A0ABW0PSM2</accession>
<evidence type="ECO:0000256" key="1">
    <source>
        <dbReference type="ARBA" id="ARBA00003314"/>
    </source>
</evidence>
<evidence type="ECO:0000256" key="2">
    <source>
        <dbReference type="ARBA" id="ARBA00004496"/>
    </source>
</evidence>
<dbReference type="RefSeq" id="WP_266342391.1">
    <property type="nucleotide sequence ID" value="NZ_JAPKNH010000001.1"/>
</dbReference>
<evidence type="ECO:0000259" key="10">
    <source>
        <dbReference type="Pfam" id="PF09334"/>
    </source>
</evidence>
<keyword evidence="7 9" id="KW-0648">Protein biosynthesis</keyword>
<dbReference type="PRINTS" id="PR01041">
    <property type="entry name" value="TRNASYNTHMET"/>
</dbReference>
<dbReference type="InterPro" id="IPR009080">
    <property type="entry name" value="tRNAsynth_Ia_anticodon-bd"/>
</dbReference>
<protein>
    <recommendedName>
        <fullName evidence="9">Methionine--tRNA ligase</fullName>
        <ecNumber evidence="9">6.1.1.10</ecNumber>
    </recommendedName>
    <alternativeName>
        <fullName evidence="9">Methionyl-tRNA synthetase</fullName>
        <shortName evidence="9">MetRS</shortName>
    </alternativeName>
</protein>
<dbReference type="Gene3D" id="1.10.730.10">
    <property type="entry name" value="Isoleucyl-tRNA Synthetase, Domain 1"/>
    <property type="match status" value="1"/>
</dbReference>
<dbReference type="PANTHER" id="PTHR43326">
    <property type="entry name" value="METHIONYL-TRNA SYNTHETASE"/>
    <property type="match status" value="1"/>
</dbReference>
<evidence type="ECO:0000313" key="12">
    <source>
        <dbReference type="EMBL" id="MFC5515353.1"/>
    </source>
</evidence>